<accession>A0A1W1WWF4</accession>
<protein>
    <submittedName>
        <fullName evidence="1">Uncharacterized protein</fullName>
    </submittedName>
</protein>
<reference evidence="2" key="1">
    <citation type="submission" date="2017-04" db="EMBL/GenBank/DDBJ databases">
        <authorList>
            <person name="Varghese N."/>
            <person name="Submissions S."/>
        </authorList>
    </citation>
    <scope>NUCLEOTIDE SEQUENCE [LARGE SCALE GENOMIC DNA]</scope>
    <source>
        <strain evidence="2">DSM 16512</strain>
    </source>
</reference>
<proteinExistence type="predicted"/>
<dbReference type="EMBL" id="FWWZ01000001">
    <property type="protein sequence ID" value="SMC10073.1"/>
    <property type="molecule type" value="Genomic_DNA"/>
</dbReference>
<dbReference type="RefSeq" id="WP_084276450.1">
    <property type="nucleotide sequence ID" value="NZ_AP026671.1"/>
</dbReference>
<dbReference type="AlphaFoldDB" id="A0A1W1WWF4"/>
<evidence type="ECO:0000313" key="2">
    <source>
        <dbReference type="Proteomes" id="UP000192602"/>
    </source>
</evidence>
<evidence type="ECO:0000313" key="1">
    <source>
        <dbReference type="EMBL" id="SMC10073.1"/>
    </source>
</evidence>
<dbReference type="Proteomes" id="UP000192602">
    <property type="component" value="Unassembled WGS sequence"/>
</dbReference>
<organism evidence="1 2">
    <name type="scientific">Nitratiruptor tergarcus DSM 16512</name>
    <dbReference type="NCBI Taxonomy" id="1069081"/>
    <lineage>
        <taxon>Bacteria</taxon>
        <taxon>Pseudomonadati</taxon>
        <taxon>Campylobacterota</taxon>
        <taxon>Epsilonproteobacteria</taxon>
        <taxon>Nautiliales</taxon>
        <taxon>Nitratiruptoraceae</taxon>
        <taxon>Nitratiruptor</taxon>
    </lineage>
</organism>
<gene>
    <name evidence="1" type="ORF">SAMN05660197_1908</name>
</gene>
<dbReference type="STRING" id="1069081.SAMN05660197_1908"/>
<name>A0A1W1WWF4_9BACT</name>
<keyword evidence="2" id="KW-1185">Reference proteome</keyword>
<sequence length="229" mass="27386">MNLIQTIFGQTNISNQGFPVNKNTIHKFQKYWNIEEEFENIKKEIRKEVMKALIKKLKQHYDVIYAEEFLSGEKLQPLFISYDKYLENLNVDYAIESDKPNFLKLRLGIRADFCDEKKPMDKIIQITKNKEYQKQVIHKFYPNFESAEDLINKIKREAKIYFGENIDEKPCWLVTGHFKSYYGDNSQKEFYLEILEKGFEEVANVYLEEIKDFIMKTVNPFSVLNEIED</sequence>